<feature type="chain" id="PRO_5038951213" evidence="1">
    <location>
        <begin position="27"/>
        <end position="194"/>
    </location>
</feature>
<keyword evidence="3" id="KW-1185">Reference proteome</keyword>
<dbReference type="Proteomes" id="UP000618733">
    <property type="component" value="Unassembled WGS sequence"/>
</dbReference>
<organism evidence="2 3">
    <name type="scientific">Leucobacter edaphi</name>
    <dbReference type="NCBI Taxonomy" id="2796472"/>
    <lineage>
        <taxon>Bacteria</taxon>
        <taxon>Bacillati</taxon>
        <taxon>Actinomycetota</taxon>
        <taxon>Actinomycetes</taxon>
        <taxon>Micrococcales</taxon>
        <taxon>Microbacteriaceae</taxon>
        <taxon>Leucobacter</taxon>
    </lineage>
</organism>
<dbReference type="AlphaFoldDB" id="A0A934UXG1"/>
<keyword evidence="1" id="KW-0732">Signal</keyword>
<proteinExistence type="predicted"/>
<evidence type="ECO:0000256" key="1">
    <source>
        <dbReference type="SAM" id="SignalP"/>
    </source>
</evidence>
<feature type="signal peptide" evidence="1">
    <location>
        <begin position="1"/>
        <end position="26"/>
    </location>
</feature>
<dbReference type="RefSeq" id="WP_200131447.1">
    <property type="nucleotide sequence ID" value="NZ_JAEHOI010000002.1"/>
</dbReference>
<evidence type="ECO:0000313" key="3">
    <source>
        <dbReference type="Proteomes" id="UP000618733"/>
    </source>
</evidence>
<sequence length="194" mass="20265">MSKTSLSKLKFLAFAAAGFLATGAVAGTLGATVIANNSTPAHSHEQLPKYLHGNELGDGGLLAESITLVGKTGTYEFWRGKDRGGNVCAVVGNPSSQHSVFNCVREEDFKVHGAAGTFVMPNDGVERPVAYLLAPPDTDAAALQTIGFESVGADGFLHFAPGSVIEARFDDMNSHGGHVQILPPAPLVEADYIN</sequence>
<protein>
    <submittedName>
        <fullName evidence="2">Uncharacterized protein</fullName>
    </submittedName>
</protein>
<gene>
    <name evidence="2" type="ORF">JD292_04185</name>
</gene>
<comment type="caution">
    <text evidence="2">The sequence shown here is derived from an EMBL/GenBank/DDBJ whole genome shotgun (WGS) entry which is preliminary data.</text>
</comment>
<name>A0A934UXG1_9MICO</name>
<evidence type="ECO:0000313" key="2">
    <source>
        <dbReference type="EMBL" id="MBK0421278.1"/>
    </source>
</evidence>
<accession>A0A934UXG1</accession>
<reference evidence="2" key="1">
    <citation type="submission" date="2020-12" db="EMBL/GenBank/DDBJ databases">
        <title>Leucobacter sp. CAS2, isolated from Chromium sludge.</title>
        <authorList>
            <person name="Xu Z."/>
        </authorList>
    </citation>
    <scope>NUCLEOTIDE SEQUENCE</scope>
    <source>
        <strain evidence="2">CSA2</strain>
    </source>
</reference>
<dbReference type="EMBL" id="JAEHOI010000002">
    <property type="protein sequence ID" value="MBK0421278.1"/>
    <property type="molecule type" value="Genomic_DNA"/>
</dbReference>